<feature type="transmembrane region" description="Helical" evidence="1">
    <location>
        <begin position="196"/>
        <end position="217"/>
    </location>
</feature>
<feature type="transmembrane region" description="Helical" evidence="1">
    <location>
        <begin position="1503"/>
        <end position="1523"/>
    </location>
</feature>
<evidence type="ECO:0000259" key="2">
    <source>
        <dbReference type="PROSITE" id="PS50042"/>
    </source>
</evidence>
<keyword evidence="1" id="KW-0812">Transmembrane</keyword>
<feature type="domain" description="Cyclic nucleotide-binding" evidence="2">
    <location>
        <begin position="1233"/>
        <end position="1311"/>
    </location>
</feature>
<accession>A0A8S1BNE5</accession>
<dbReference type="GO" id="GO:0042391">
    <property type="term" value="P:regulation of membrane potential"/>
    <property type="evidence" value="ECO:0007669"/>
    <property type="project" value="TreeGrafter"/>
</dbReference>
<feature type="transmembrane region" description="Helical" evidence="1">
    <location>
        <begin position="135"/>
        <end position="152"/>
    </location>
</feature>
<dbReference type="EMBL" id="CADEBC010000858">
    <property type="protein sequence ID" value="CAB3261252.1"/>
    <property type="molecule type" value="Genomic_DNA"/>
</dbReference>
<organism evidence="3 4">
    <name type="scientific">Arctia plantaginis</name>
    <name type="common">Wood tiger moth</name>
    <name type="synonym">Phalaena plantaginis</name>
    <dbReference type="NCBI Taxonomy" id="874455"/>
    <lineage>
        <taxon>Eukaryota</taxon>
        <taxon>Metazoa</taxon>
        <taxon>Ecdysozoa</taxon>
        <taxon>Arthropoda</taxon>
        <taxon>Hexapoda</taxon>
        <taxon>Insecta</taxon>
        <taxon>Pterygota</taxon>
        <taxon>Neoptera</taxon>
        <taxon>Endopterygota</taxon>
        <taxon>Lepidoptera</taxon>
        <taxon>Glossata</taxon>
        <taxon>Ditrysia</taxon>
        <taxon>Noctuoidea</taxon>
        <taxon>Erebidae</taxon>
        <taxon>Arctiinae</taxon>
        <taxon>Arctia</taxon>
    </lineage>
</organism>
<sequence length="1850" mass="216453">MPTTSQLAYKVRSEDARFTYESPSVDKLHNKNIESIDEDARIEWSNLIFLPFHPVFQKLVLICVIVKTYVGPLQSVDPYVRCWTVDKNHDFLLNLFIVLYSYLADAVYGIDTLLHIIHRQVTDKAMRREYMPKSAFLLLLDILSLIPFFRLVTQDAECNERTQLYPNLLTYNEFLIIYRVWEYYKLTSTHSYPKLIGGFVIIMYITVNFLTVFWILLTYEGLCSNCGPFLPEHDWRTYVMHKVNKSPEEYPIYSYAVSFVFSHGLRRVLDNILPSTILEFLLTCLLMIAGYIVLTIFVLPKAFSESVLRLKNVCSKYPSVKKIIEETKRRNPSHKAYQHVETYYTTMWRRRSGIVHMPDIMEDMPRYLRVSIKQDLFWPLFHHSPTLRRRSCAFKRFLFECVHISYKLPGERFYAGSQCLSNLYYVKSGVVQLISADDLTTPILSVTSGTIFGDINFLIPHPKRKITIRCLTYCEVLFLTQADLLRALYKFPEDRKAILQLYKDKINHAKKLIACKEQMKDLDRSEAEGIGWIKSRWWQIFDVISTWKKKSLQLEIHQLNASCELPPETSNYHCAKYLGQLVLCTDGQLQTKSMFVNYQFPWILSPYSVFGSIWKKLVICTVYRDATDYQYFVVNLKKYYHTYGIQKDLLKRLEKYLVCHYKYYKGLNVMDRDSFKHEPYEIYWKVQGEVAQKIIGESKMFTYADPSFIRELACASKYVILPKTASINLIGSQCENVTWVVHGYVKSDAYGPNGELTTKFYEPGEMLSVNSLFGKLALRSYTCYTDCEVLFVTMQEFIQIYKRSPLEWYFLKRTIKEFRSKIEEAFEEQISYYQEYQIRHNISESVMKVTKTSLNEMNQPPDPHSLLRDAKDWKEPESKFMQTWLLCRAIIVCVSITNASLKGGIGAQAMWSFEIIGSLCDCIAWIDIILKIFIRYHDSRGLLIRGKGKCLLNYLTKGFLLDIIGVLPWFEVFRTLMTKDINWNDALLINTCCKFAHIYILFAYFDYISDLPTVHVGYRIIKWQVVNILIVMGASHYLMSHCVDYNFDIDGNLINMKYRNACWMPQIFSLPEELDSQSLHLIFTQSIYLAQCGMMSMNIGGFMPHNSTHGISYVLIFLGVICWIVTCYTLSVLVLACRENTLFQYGVDSLDTFLRNERVEKNMIDKAIAHFRYCWMRTKGINIQKMLNRRIGLVFGQDLSYGCFKTTYFVLDTLLNGGESMQKQLARISSINYFLPGHEIMREMDLVADLFVVHRGRVVLKRGGKKIITLTKGDIFGQLVGTTLRPLKISAEAYTHADVLQLPIKSFQEIITDEVRKTINKNIQSKNDFLATRTWFVENPYDSIEYILRSKKAIHLPWMPKPIKAHYRTWYAWWLYLSWFVGPCITAFIVVILPWTALPQSCVHGLYVVLTLLDILHIANVISEFYSANLIVENNRCVRRIIGFGSLKKWEFYVDTLSLVIPLFNIIDYDRRYQLAKLLRLKWFIDFEYHFCQGFKTKLAPRALKAAIILLLLHIFTCGWIYVACSEEKFPFDVPDFKKLNLSLDFNEWTHPDLRKGGCARPTKKIIEAGDKWLPAFVVPVFWLNDYIIAMTFILLIHTHTSLDAVMALTINQVYYKILITFALYLLDIWILAFTVSTVYTRFRNFYQFDYHVMNLITFLKDSGLCPSLTKVVRKYTEQLWKKYRGNWLPELVFQGPACLREDLFVSLYIHHLNRPSTFRDLPDYFKRQLAARLERTVIFPGKYIVKQGDVFNVTYFIHEGEVEKWSTTPEGEETFVSLIYSNGYFGCIPGLFCTSAFQFSYYTRTVVDLVYLRLQNWEDLLEGYPEIKKTFFKATRALKHEGVKVVHGK</sequence>
<keyword evidence="1" id="KW-0472">Membrane</keyword>
<feature type="transmembrane region" description="Helical" evidence="1">
    <location>
        <begin position="986"/>
        <end position="1008"/>
    </location>
</feature>
<dbReference type="PANTHER" id="PTHR10217:SF435">
    <property type="entry name" value="POTASSIUM VOLTAGE-GATED CHANNEL PROTEIN EAG"/>
    <property type="match status" value="1"/>
</dbReference>
<feature type="transmembrane region" description="Helical" evidence="1">
    <location>
        <begin position="1111"/>
        <end position="1136"/>
    </location>
</feature>
<dbReference type="InterPro" id="IPR050818">
    <property type="entry name" value="KCNH_animal-type"/>
</dbReference>
<evidence type="ECO:0000313" key="4">
    <source>
        <dbReference type="Proteomes" id="UP000494106"/>
    </source>
</evidence>
<dbReference type="CDD" id="cd00038">
    <property type="entry name" value="CAP_ED"/>
    <property type="match status" value="3"/>
</dbReference>
<feature type="transmembrane region" description="Helical" evidence="1">
    <location>
        <begin position="164"/>
        <end position="184"/>
    </location>
</feature>
<evidence type="ECO:0000256" key="1">
    <source>
        <dbReference type="SAM" id="Phobius"/>
    </source>
</evidence>
<proteinExistence type="predicted"/>
<dbReference type="OrthoDB" id="7474743at2759"/>
<dbReference type="InterPro" id="IPR000595">
    <property type="entry name" value="cNMP-bd_dom"/>
</dbReference>
<dbReference type="InterPro" id="IPR014710">
    <property type="entry name" value="RmlC-like_jellyroll"/>
</dbReference>
<keyword evidence="1" id="KW-1133">Transmembrane helix</keyword>
<protein>
    <recommendedName>
        <fullName evidence="2">Cyclic nucleotide-binding domain-containing protein</fullName>
    </recommendedName>
</protein>
<dbReference type="Pfam" id="PF00027">
    <property type="entry name" value="cNMP_binding"/>
    <property type="match status" value="2"/>
</dbReference>
<dbReference type="GO" id="GO:0005886">
    <property type="term" value="C:plasma membrane"/>
    <property type="evidence" value="ECO:0007669"/>
    <property type="project" value="TreeGrafter"/>
</dbReference>
<keyword evidence="4" id="KW-1185">Reference proteome</keyword>
<feature type="transmembrane region" description="Helical" evidence="1">
    <location>
        <begin position="1371"/>
        <end position="1393"/>
    </location>
</feature>
<feature type="transmembrane region" description="Helical" evidence="1">
    <location>
        <begin position="277"/>
        <end position="299"/>
    </location>
</feature>
<reference evidence="3 4" key="1">
    <citation type="submission" date="2020-04" db="EMBL/GenBank/DDBJ databases">
        <authorList>
            <person name="Wallbank WR R."/>
            <person name="Pardo Diaz C."/>
            <person name="Kozak K."/>
            <person name="Martin S."/>
            <person name="Jiggins C."/>
            <person name="Moest M."/>
            <person name="Warren A I."/>
            <person name="Byers J.R.P. K."/>
            <person name="Montejo-Kovacevich G."/>
            <person name="Yen C E."/>
        </authorList>
    </citation>
    <scope>NUCLEOTIDE SEQUENCE [LARGE SCALE GENOMIC DNA]</scope>
</reference>
<comment type="caution">
    <text evidence="3">The sequence shown here is derived from an EMBL/GenBank/DDBJ whole genome shotgun (WGS) entry which is preliminary data.</text>
</comment>
<feature type="transmembrane region" description="Helical" evidence="1">
    <location>
        <begin position="91"/>
        <end position="114"/>
    </location>
</feature>
<evidence type="ECO:0000313" key="3">
    <source>
        <dbReference type="EMBL" id="CAB3261252.1"/>
    </source>
</evidence>
<feature type="transmembrane region" description="Helical" evidence="1">
    <location>
        <begin position="1405"/>
        <end position="1426"/>
    </location>
</feature>
<dbReference type="SUPFAM" id="SSF51206">
    <property type="entry name" value="cAMP-binding domain-like"/>
    <property type="match status" value="4"/>
</dbReference>
<name>A0A8S1BNE5_ARCPL</name>
<dbReference type="PROSITE" id="PS50042">
    <property type="entry name" value="CNMP_BINDING_3"/>
    <property type="match status" value="3"/>
</dbReference>
<feature type="transmembrane region" description="Helical" evidence="1">
    <location>
        <begin position="1618"/>
        <end position="1640"/>
    </location>
</feature>
<gene>
    <name evidence="3" type="ORF">APLA_LOCUS17721</name>
</gene>
<feature type="domain" description="Cyclic nucleotide-binding" evidence="2">
    <location>
        <begin position="406"/>
        <end position="505"/>
    </location>
</feature>
<feature type="transmembrane region" description="Helical" evidence="1">
    <location>
        <begin position="1573"/>
        <end position="1597"/>
    </location>
</feature>
<dbReference type="PANTHER" id="PTHR10217">
    <property type="entry name" value="VOLTAGE AND LIGAND GATED POTASSIUM CHANNEL"/>
    <property type="match status" value="1"/>
</dbReference>
<dbReference type="Gene3D" id="2.60.120.10">
    <property type="entry name" value="Jelly Rolls"/>
    <property type="match status" value="4"/>
</dbReference>
<feature type="transmembrane region" description="Helical" evidence="1">
    <location>
        <begin position="951"/>
        <end position="970"/>
    </location>
</feature>
<feature type="domain" description="Cyclic nucleotide-binding" evidence="2">
    <location>
        <begin position="1718"/>
        <end position="1830"/>
    </location>
</feature>
<dbReference type="Proteomes" id="UP000494106">
    <property type="component" value="Unassembled WGS sequence"/>
</dbReference>
<dbReference type="GO" id="GO:0005249">
    <property type="term" value="F:voltage-gated potassium channel activity"/>
    <property type="evidence" value="ECO:0007669"/>
    <property type="project" value="TreeGrafter"/>
</dbReference>
<dbReference type="InterPro" id="IPR018490">
    <property type="entry name" value="cNMP-bd_dom_sf"/>
</dbReference>
<dbReference type="SMART" id="SM00100">
    <property type="entry name" value="cNMP"/>
    <property type="match status" value="3"/>
</dbReference>